<feature type="domain" description="Nudix hydrolase" evidence="1">
    <location>
        <begin position="32"/>
        <end position="160"/>
    </location>
</feature>
<dbReference type="PROSITE" id="PS51462">
    <property type="entry name" value="NUDIX"/>
    <property type="match status" value="1"/>
</dbReference>
<gene>
    <name evidence="2" type="ORF">AOLFYP35_01107</name>
</gene>
<dbReference type="SUPFAM" id="SSF55811">
    <property type="entry name" value="Nudix"/>
    <property type="match status" value="1"/>
</dbReference>
<dbReference type="InterPro" id="IPR000086">
    <property type="entry name" value="NUDIX_hydrolase_dom"/>
</dbReference>
<evidence type="ECO:0000313" key="2">
    <source>
        <dbReference type="EMBL" id="VYS98741.1"/>
    </source>
</evidence>
<accession>A0A6N2T2P6</accession>
<dbReference type="CDD" id="cd03424">
    <property type="entry name" value="NUDIX_ADPRase_Nudt5_UGPPase_Nudt14"/>
    <property type="match status" value="1"/>
</dbReference>
<evidence type="ECO:0000259" key="1">
    <source>
        <dbReference type="PROSITE" id="PS51462"/>
    </source>
</evidence>
<dbReference type="EMBL" id="CACRSM010000002">
    <property type="protein sequence ID" value="VYS98741.1"/>
    <property type="molecule type" value="Genomic_DNA"/>
</dbReference>
<dbReference type="AlphaFoldDB" id="A0A6N2T2P6"/>
<reference evidence="2" key="1">
    <citation type="submission" date="2019-11" db="EMBL/GenBank/DDBJ databases">
        <authorList>
            <person name="Feng L."/>
        </authorList>
    </citation>
    <scope>NUCLEOTIDE SEQUENCE</scope>
    <source>
        <strain evidence="2">AodontolyticusLFYP35</strain>
    </source>
</reference>
<dbReference type="InterPro" id="IPR015797">
    <property type="entry name" value="NUDIX_hydrolase-like_dom_sf"/>
</dbReference>
<name>A0A6N2T2P6_9ACTO</name>
<proteinExistence type="predicted"/>
<sequence length="170" mass="18646">MKWTQVWHAENFPLWVEGNDATPRMHRVVIGGNRAGAVAIARNQNGEFALVRQQRLAIERDLWEFPRGMSEETDADGVATGLRELLEETGFYGENGGSLGQIYPDSGILAGHVEVVSCTVPPQERQAIDGEVDALQWVSLAVLKEMIAGGQLQDAISLAAFSIWSLRNNS</sequence>
<dbReference type="Pfam" id="PF00293">
    <property type="entry name" value="NUDIX"/>
    <property type="match status" value="1"/>
</dbReference>
<dbReference type="Gene3D" id="3.90.79.10">
    <property type="entry name" value="Nucleoside Triphosphate Pyrophosphohydrolase"/>
    <property type="match status" value="1"/>
</dbReference>
<protein>
    <submittedName>
        <fullName evidence="2">NUDIX domain protein</fullName>
    </submittedName>
</protein>
<organism evidence="2">
    <name type="scientific">Schaalia odontolytica</name>
    <dbReference type="NCBI Taxonomy" id="1660"/>
    <lineage>
        <taxon>Bacteria</taxon>
        <taxon>Bacillati</taxon>
        <taxon>Actinomycetota</taxon>
        <taxon>Actinomycetes</taxon>
        <taxon>Actinomycetales</taxon>
        <taxon>Actinomycetaceae</taxon>
        <taxon>Schaalia</taxon>
    </lineage>
</organism>